<accession>A0A1B2RVT2</accession>
<sequence length="78" mass="8985">MNPLTPNVVYEGAERLKVIPFNSCDTINCKDLNAGIPNIFKSYKSKRKKAIRHSNVKYIPAYIKKLMPERKPNGCYRV</sequence>
<evidence type="ECO:0000313" key="1">
    <source>
        <dbReference type="EMBL" id="AOC55114.1"/>
    </source>
</evidence>
<dbReference type="Proteomes" id="UP000149121">
    <property type="component" value="Segment"/>
</dbReference>
<gene>
    <name evidence="1" type="ORF">LCDVSa030R</name>
</gene>
<evidence type="ECO:0000313" key="2">
    <source>
        <dbReference type="Proteomes" id="UP000149121"/>
    </source>
</evidence>
<keyword evidence="2" id="KW-1185">Reference proteome</keyword>
<dbReference type="KEGG" id="vg:30902606"/>
<reference evidence="1 2" key="1">
    <citation type="journal article" date="2016" name="J. Virol.">
        <title>Concurrence of Iridovirus, Polyomavirus, and a Unique Member of a New Group of Fish Papillomaviruses in Lymphocystis Disease-Affected Gilthead Sea Bream.</title>
        <authorList>
            <person name="Lopez-Bueno A."/>
            <person name="Mavian C."/>
            <person name="Labella A.M."/>
            <person name="Castro D."/>
            <person name="Borrego J.J."/>
            <person name="Alcami A."/>
            <person name="Alejo A."/>
        </authorList>
    </citation>
    <scope>NUCLEOTIDE SEQUENCE [LARGE SCALE GENOMIC DNA]</scope>
    <source>
        <strain evidence="1">SA9</strain>
    </source>
</reference>
<name>A0A1B2RVT2_9VIRU</name>
<protein>
    <submittedName>
        <fullName evidence="1">Uncharacterized protein</fullName>
    </submittedName>
</protein>
<proteinExistence type="predicted"/>
<dbReference type="EMBL" id="KX643370">
    <property type="protein sequence ID" value="AOC55114.1"/>
    <property type="molecule type" value="Genomic_DNA"/>
</dbReference>
<organism evidence="1 2">
    <name type="scientific">Lymphocystis disease virus 3</name>
    <dbReference type="NCBI Taxonomy" id="2560566"/>
    <lineage>
        <taxon>Viruses</taxon>
        <taxon>Varidnaviria</taxon>
        <taxon>Bamfordvirae</taxon>
        <taxon>Nucleocytoviricota</taxon>
        <taxon>Megaviricetes</taxon>
        <taxon>Pimascovirales</taxon>
        <taxon>Pimascovirales incertae sedis</taxon>
        <taxon>Iridoviridae</taxon>
        <taxon>Alphairidovirinae</taxon>
        <taxon>Lymphocystivirus</taxon>
        <taxon>Lymphocystivirus sparus1</taxon>
    </lineage>
</organism>